<keyword evidence="4" id="KW-0812">Transmembrane</keyword>
<evidence type="ECO:0000256" key="1">
    <source>
        <dbReference type="ARBA" id="ARBA00005189"/>
    </source>
</evidence>
<evidence type="ECO:0000256" key="3">
    <source>
        <dbReference type="ARBA" id="ARBA00023315"/>
    </source>
</evidence>
<organism evidence="6 7">
    <name type="scientific">Sphingomonas jejuensis</name>
    <dbReference type="NCBI Taxonomy" id="904715"/>
    <lineage>
        <taxon>Bacteria</taxon>
        <taxon>Pseudomonadati</taxon>
        <taxon>Pseudomonadota</taxon>
        <taxon>Alphaproteobacteria</taxon>
        <taxon>Sphingomonadales</taxon>
        <taxon>Sphingomonadaceae</taxon>
        <taxon>Sphingomonas</taxon>
    </lineage>
</organism>
<keyword evidence="4" id="KW-0472">Membrane</keyword>
<sequence length="234" mass="25118">MVNGLRALGYTLVFYTGSVVAVLWAVVLARIAPARIPSHVEGWGRFHRRVAARLLGIRAQVDGVMPSGPVIVAMKHQAMFETLEVLVLLDRPAVVMKRELADIPFFGAAVRAHGSIPISREAGPAAMRTMTAAARRALADGRPILIFPEGTRVPLGERPPLKPGFAGLYRMLQVPVVPVALDSGRLWPRSGFAKRPGIVTFRVGAPIPPGLSRAEVEARTHAAINALEDAPARA</sequence>
<dbReference type="EMBL" id="JAATJE010000002">
    <property type="protein sequence ID" value="NJC34934.1"/>
    <property type="molecule type" value="Genomic_DNA"/>
</dbReference>
<keyword evidence="7" id="KW-1185">Reference proteome</keyword>
<dbReference type="PANTHER" id="PTHR10434">
    <property type="entry name" value="1-ACYL-SN-GLYCEROL-3-PHOSPHATE ACYLTRANSFERASE"/>
    <property type="match status" value="1"/>
</dbReference>
<feature type="domain" description="Phospholipid/glycerol acyltransferase" evidence="5">
    <location>
        <begin position="70"/>
        <end position="184"/>
    </location>
</feature>
<keyword evidence="3 6" id="KW-0012">Acyltransferase</keyword>
<dbReference type="SMART" id="SM00563">
    <property type="entry name" value="PlsC"/>
    <property type="match status" value="1"/>
</dbReference>
<dbReference type="GO" id="GO:0003841">
    <property type="term" value="F:1-acylglycerol-3-phosphate O-acyltransferase activity"/>
    <property type="evidence" value="ECO:0007669"/>
    <property type="project" value="UniProtKB-EC"/>
</dbReference>
<dbReference type="InterPro" id="IPR002123">
    <property type="entry name" value="Plipid/glycerol_acylTrfase"/>
</dbReference>
<gene>
    <name evidence="6" type="ORF">GGR88_002448</name>
</gene>
<comment type="caution">
    <text evidence="6">The sequence shown here is derived from an EMBL/GenBank/DDBJ whole genome shotgun (WGS) entry which is preliminary data.</text>
</comment>
<evidence type="ECO:0000313" key="7">
    <source>
        <dbReference type="Proteomes" id="UP000734218"/>
    </source>
</evidence>
<name>A0ABX0XNI4_9SPHN</name>
<proteinExistence type="predicted"/>
<comment type="pathway">
    <text evidence="1">Lipid metabolism.</text>
</comment>
<dbReference type="Pfam" id="PF01553">
    <property type="entry name" value="Acyltransferase"/>
    <property type="match status" value="1"/>
</dbReference>
<keyword evidence="2 6" id="KW-0808">Transferase</keyword>
<dbReference type="Proteomes" id="UP000734218">
    <property type="component" value="Unassembled WGS sequence"/>
</dbReference>
<feature type="transmembrane region" description="Helical" evidence="4">
    <location>
        <begin position="12"/>
        <end position="32"/>
    </location>
</feature>
<dbReference type="CDD" id="cd07989">
    <property type="entry name" value="LPLAT_AGPAT-like"/>
    <property type="match status" value="1"/>
</dbReference>
<dbReference type="RefSeq" id="WP_167955372.1">
    <property type="nucleotide sequence ID" value="NZ_JAATJE010000002.1"/>
</dbReference>
<keyword evidence="4" id="KW-1133">Transmembrane helix</keyword>
<dbReference type="SUPFAM" id="SSF69593">
    <property type="entry name" value="Glycerol-3-phosphate (1)-acyltransferase"/>
    <property type="match status" value="1"/>
</dbReference>
<evidence type="ECO:0000256" key="2">
    <source>
        <dbReference type="ARBA" id="ARBA00022679"/>
    </source>
</evidence>
<accession>A0ABX0XNI4</accession>
<protein>
    <submittedName>
        <fullName evidence="6">1-acyl-sn-glycerol-3-phosphate acyltransferase</fullName>
        <ecNumber evidence="6">2.3.1.51</ecNumber>
    </submittedName>
</protein>
<dbReference type="EC" id="2.3.1.51" evidence="6"/>
<evidence type="ECO:0000259" key="5">
    <source>
        <dbReference type="SMART" id="SM00563"/>
    </source>
</evidence>
<evidence type="ECO:0000313" key="6">
    <source>
        <dbReference type="EMBL" id="NJC34934.1"/>
    </source>
</evidence>
<dbReference type="PANTHER" id="PTHR10434:SF40">
    <property type="entry name" value="1-ACYL-SN-GLYCEROL-3-PHOSPHATE ACYLTRANSFERASE"/>
    <property type="match status" value="1"/>
</dbReference>
<reference evidence="6 7" key="1">
    <citation type="submission" date="2020-03" db="EMBL/GenBank/DDBJ databases">
        <title>Genomic Encyclopedia of Type Strains, Phase IV (KMG-IV): sequencing the most valuable type-strain genomes for metagenomic binning, comparative biology and taxonomic classification.</title>
        <authorList>
            <person name="Goeker M."/>
        </authorList>
    </citation>
    <scope>NUCLEOTIDE SEQUENCE [LARGE SCALE GENOMIC DNA]</scope>
    <source>
        <strain evidence="6 7">DSM 27651</strain>
    </source>
</reference>
<evidence type="ECO:0000256" key="4">
    <source>
        <dbReference type="SAM" id="Phobius"/>
    </source>
</evidence>